<dbReference type="PANTHER" id="PTHR28049:SF1">
    <property type="entry name" value="DSC E3 UBIQUITIN LIGASE COMPLEX SUBUNIT 3"/>
    <property type="match status" value="1"/>
</dbReference>
<evidence type="ECO:0000259" key="3">
    <source>
        <dbReference type="PROSITE" id="PS50053"/>
    </source>
</evidence>
<evidence type="ECO:0000313" key="5">
    <source>
        <dbReference type="Proteomes" id="UP001182556"/>
    </source>
</evidence>
<evidence type="ECO:0000313" key="4">
    <source>
        <dbReference type="EMBL" id="KAK1925887.1"/>
    </source>
</evidence>
<comment type="caution">
    <text evidence="4">The sequence shown here is derived from an EMBL/GenBank/DDBJ whole genome shotgun (WGS) entry which is preliminary data.</text>
</comment>
<evidence type="ECO:0000256" key="2">
    <source>
        <dbReference type="SAM" id="Phobius"/>
    </source>
</evidence>
<dbReference type="InterPro" id="IPR000626">
    <property type="entry name" value="Ubiquitin-like_dom"/>
</dbReference>
<organism evidence="4 5">
    <name type="scientific">Papiliotrema laurentii</name>
    <name type="common">Cryptococcus laurentii</name>
    <dbReference type="NCBI Taxonomy" id="5418"/>
    <lineage>
        <taxon>Eukaryota</taxon>
        <taxon>Fungi</taxon>
        <taxon>Dikarya</taxon>
        <taxon>Basidiomycota</taxon>
        <taxon>Agaricomycotina</taxon>
        <taxon>Tremellomycetes</taxon>
        <taxon>Tremellales</taxon>
        <taxon>Rhynchogastremaceae</taxon>
        <taxon>Papiliotrema</taxon>
    </lineage>
</organism>
<reference evidence="4" key="1">
    <citation type="submission" date="2023-02" db="EMBL/GenBank/DDBJ databases">
        <title>Identification and recombinant expression of a fungal hydrolase from Papiliotrema laurentii that hydrolyzes apple cutin and clears colloidal polyester polyurethane.</title>
        <authorList>
            <consortium name="DOE Joint Genome Institute"/>
            <person name="Roman V.A."/>
            <person name="Bojanowski C."/>
            <person name="Crable B.R."/>
            <person name="Wagner D.N."/>
            <person name="Hung C.S."/>
            <person name="Nadeau L.J."/>
            <person name="Schratz L."/>
            <person name="Haridas S."/>
            <person name="Pangilinan J."/>
            <person name="Lipzen A."/>
            <person name="Na H."/>
            <person name="Yan M."/>
            <person name="Ng V."/>
            <person name="Grigoriev I.V."/>
            <person name="Spatafora J.W."/>
            <person name="Barlow D."/>
            <person name="Biffinger J."/>
            <person name="Kelley-Loughnane N."/>
            <person name="Varaljay V.A."/>
            <person name="Crookes-Goodson W.J."/>
        </authorList>
    </citation>
    <scope>NUCLEOTIDE SEQUENCE</scope>
    <source>
        <strain evidence="4">5307AH</strain>
    </source>
</reference>
<gene>
    <name evidence="4" type="ORF">DB88DRAFT_485486</name>
</gene>
<dbReference type="InterPro" id="IPR029071">
    <property type="entry name" value="Ubiquitin-like_domsf"/>
</dbReference>
<dbReference type="GO" id="GO:0005783">
    <property type="term" value="C:endoplasmic reticulum"/>
    <property type="evidence" value="ECO:0007669"/>
    <property type="project" value="TreeGrafter"/>
</dbReference>
<evidence type="ECO:0000256" key="1">
    <source>
        <dbReference type="SAM" id="MobiDB-lite"/>
    </source>
</evidence>
<dbReference type="Pfam" id="PF10302">
    <property type="entry name" value="Dsc3_N"/>
    <property type="match status" value="1"/>
</dbReference>
<feature type="compositionally biased region" description="Basic and acidic residues" evidence="1">
    <location>
        <begin position="58"/>
        <end position="79"/>
    </location>
</feature>
<dbReference type="GO" id="GO:0044695">
    <property type="term" value="C:Dsc E3 ubiquitin ligase complex"/>
    <property type="evidence" value="ECO:0007669"/>
    <property type="project" value="InterPro"/>
</dbReference>
<name>A0AAD9FTP8_PAPLA</name>
<dbReference type="InterPro" id="IPR019413">
    <property type="entry name" value="Dsc3_ub-like_dom"/>
</dbReference>
<protein>
    <recommendedName>
        <fullName evidence="3">Ubiquitin-like domain-containing protein</fullName>
    </recommendedName>
</protein>
<dbReference type="PROSITE" id="PS50053">
    <property type="entry name" value="UBIQUITIN_2"/>
    <property type="match status" value="1"/>
</dbReference>
<feature type="compositionally biased region" description="Polar residues" evidence="1">
    <location>
        <begin position="18"/>
        <end position="32"/>
    </location>
</feature>
<sequence>MPNHESEPLLPAPVTHSHPLSSTATSPTTRSKLNARRMSTGPLSAPPSGGASSFGMSEKSRGKQRAREGEEAGDNDRGDSAGFRADSSSGKRRTTVGRHVTVIFSGDDGGGSEGNLDLWVEDGESVGAVKEQIRHLRPGLAGKSLRLIHSGRLLTDGILLLGWLRSLEERVKRQTGGVGRDVESVLKDVGLAEEEEGEEREMGGSGRFTTTAKKDAAGRVWLHCVVGGKAEEPDGGVKEDEPTLPRRRGFDVLLDAGLSAADVAAMRRQFYESRGEEVPEDMGETNDEHARALEEQWIEGDMTAETATTSTEGMFSSTLHGLLAGFLFPIMPWFFFRDIALPNFFDADAEAAGDDPGGINGRVAENAGAGLLPSVVFGKRMQVGILFGTILNLAFGALRFLN</sequence>
<dbReference type="EMBL" id="JAODAN010000003">
    <property type="protein sequence ID" value="KAK1925887.1"/>
    <property type="molecule type" value="Genomic_DNA"/>
</dbReference>
<feature type="transmembrane region" description="Helical" evidence="2">
    <location>
        <begin position="381"/>
        <end position="401"/>
    </location>
</feature>
<keyword evidence="2" id="KW-0472">Membrane</keyword>
<accession>A0AAD9FTP8</accession>
<dbReference type="Pfam" id="PF13373">
    <property type="entry name" value="Dsc3_C"/>
    <property type="match status" value="1"/>
</dbReference>
<dbReference type="PANTHER" id="PTHR28049">
    <property type="entry name" value="TRANSMEMBRANE PROTEIN YOR223W"/>
    <property type="match status" value="1"/>
</dbReference>
<dbReference type="SUPFAM" id="SSF54236">
    <property type="entry name" value="Ubiquitin-like"/>
    <property type="match status" value="1"/>
</dbReference>
<feature type="region of interest" description="Disordered" evidence="1">
    <location>
        <begin position="1"/>
        <end position="94"/>
    </location>
</feature>
<feature type="compositionally biased region" description="Low complexity" evidence="1">
    <location>
        <begin position="39"/>
        <end position="57"/>
    </location>
</feature>
<keyword evidence="5" id="KW-1185">Reference proteome</keyword>
<dbReference type="Proteomes" id="UP001182556">
    <property type="component" value="Unassembled WGS sequence"/>
</dbReference>
<keyword evidence="2" id="KW-1133">Transmembrane helix</keyword>
<feature type="domain" description="Ubiquitin-like" evidence="3">
    <location>
        <begin position="100"/>
        <end position="160"/>
    </location>
</feature>
<dbReference type="InterPro" id="IPR045226">
    <property type="entry name" value="Dsc3"/>
</dbReference>
<proteinExistence type="predicted"/>
<dbReference type="InterPro" id="IPR025390">
    <property type="entry name" value="Dsc3_C"/>
</dbReference>
<dbReference type="AlphaFoldDB" id="A0AAD9FTP8"/>
<keyword evidence="2" id="KW-0812">Transmembrane</keyword>